<evidence type="ECO:0000256" key="3">
    <source>
        <dbReference type="ARBA" id="ARBA00023002"/>
    </source>
</evidence>
<dbReference type="SUPFAM" id="SSF52833">
    <property type="entry name" value="Thioredoxin-like"/>
    <property type="match status" value="1"/>
</dbReference>
<reference evidence="9 10" key="1">
    <citation type="submission" date="2020-04" db="EMBL/GenBank/DDBJ databases">
        <authorList>
            <person name="Klaysubun C."/>
            <person name="Duangmal K."/>
            <person name="Lipun K."/>
        </authorList>
    </citation>
    <scope>NUCLEOTIDE SEQUENCE [LARGE SCALE GENOMIC DNA]</scope>
    <source>
        <strain evidence="9 10">JCM 11839</strain>
    </source>
</reference>
<evidence type="ECO:0000256" key="2">
    <source>
        <dbReference type="ARBA" id="ARBA00022729"/>
    </source>
</evidence>
<keyword evidence="7" id="KW-1133">Transmembrane helix</keyword>
<keyword evidence="5" id="KW-0676">Redox-active center</keyword>
<gene>
    <name evidence="9" type="ORF">HF577_00275</name>
</gene>
<evidence type="ECO:0000256" key="4">
    <source>
        <dbReference type="ARBA" id="ARBA00023157"/>
    </source>
</evidence>
<dbReference type="EMBL" id="JAAXKY010000001">
    <property type="protein sequence ID" value="NMH75572.1"/>
    <property type="molecule type" value="Genomic_DNA"/>
</dbReference>
<dbReference type="Pfam" id="PF13462">
    <property type="entry name" value="Thioredoxin_4"/>
    <property type="match status" value="1"/>
</dbReference>
<evidence type="ECO:0000259" key="8">
    <source>
        <dbReference type="Pfam" id="PF13462"/>
    </source>
</evidence>
<comment type="similarity">
    <text evidence="1">Belongs to the thioredoxin family. DsbA subfamily.</text>
</comment>
<evidence type="ECO:0000313" key="9">
    <source>
        <dbReference type="EMBL" id="NMH75572.1"/>
    </source>
</evidence>
<dbReference type="PANTHER" id="PTHR13887:SF14">
    <property type="entry name" value="DISULFIDE BOND FORMATION PROTEIN D"/>
    <property type="match status" value="1"/>
</dbReference>
<organism evidence="9 10">
    <name type="scientific">Pseudonocardia xinjiangensis</name>
    <dbReference type="NCBI Taxonomy" id="75289"/>
    <lineage>
        <taxon>Bacteria</taxon>
        <taxon>Bacillati</taxon>
        <taxon>Actinomycetota</taxon>
        <taxon>Actinomycetes</taxon>
        <taxon>Pseudonocardiales</taxon>
        <taxon>Pseudonocardiaceae</taxon>
        <taxon>Pseudonocardia</taxon>
    </lineage>
</organism>
<dbReference type="PANTHER" id="PTHR13887">
    <property type="entry name" value="GLUTATHIONE S-TRANSFERASE KAPPA"/>
    <property type="match status" value="1"/>
</dbReference>
<evidence type="ECO:0000256" key="1">
    <source>
        <dbReference type="ARBA" id="ARBA00005791"/>
    </source>
</evidence>
<evidence type="ECO:0000256" key="7">
    <source>
        <dbReference type="SAM" id="Phobius"/>
    </source>
</evidence>
<evidence type="ECO:0000256" key="5">
    <source>
        <dbReference type="ARBA" id="ARBA00023284"/>
    </source>
</evidence>
<evidence type="ECO:0000313" key="10">
    <source>
        <dbReference type="Proteomes" id="UP001296706"/>
    </source>
</evidence>
<keyword evidence="10" id="KW-1185">Reference proteome</keyword>
<accession>A0ABX1R597</accession>
<keyword evidence="7" id="KW-0812">Transmembrane</keyword>
<sequence>MSNTQQSKGTKRKSASSGRAVAAARADRDNKRKNIVAAIVIVVIAAAVFGGVFLQKQKATTAAQSVIPTVTVAGAAQYPVVLDPATATVLAGKPTAPTTIDAYEDFLCPICGEFESANFPAMEKQLEAGTIKVRYHMLNLLDDRSTPSGYSTMAANTALAVAAAAPDKFIDFHDSLFSKQPEENGPGWTQAQLSNLAGRLGVSGPAFDSVVNGNTYGAKIQSNLTAAEADPALQQQGAFGTPTVVANGKVVNWQQDPNWLSSVVPTH</sequence>
<comment type="caution">
    <text evidence="9">The sequence shown here is derived from an EMBL/GenBank/DDBJ whole genome shotgun (WGS) entry which is preliminary data.</text>
</comment>
<dbReference type="Proteomes" id="UP001296706">
    <property type="component" value="Unassembled WGS sequence"/>
</dbReference>
<feature type="domain" description="Thioredoxin-like fold" evidence="8">
    <location>
        <begin position="88"/>
        <end position="263"/>
    </location>
</feature>
<keyword evidence="4" id="KW-1015">Disulfide bond</keyword>
<evidence type="ECO:0000256" key="6">
    <source>
        <dbReference type="SAM" id="MobiDB-lite"/>
    </source>
</evidence>
<feature type="transmembrane region" description="Helical" evidence="7">
    <location>
        <begin position="35"/>
        <end position="54"/>
    </location>
</feature>
<dbReference type="Gene3D" id="3.40.30.10">
    <property type="entry name" value="Glutaredoxin"/>
    <property type="match status" value="1"/>
</dbReference>
<proteinExistence type="inferred from homology"/>
<dbReference type="InterPro" id="IPR012336">
    <property type="entry name" value="Thioredoxin-like_fold"/>
</dbReference>
<name>A0ABX1R597_9PSEU</name>
<dbReference type="RefSeq" id="WP_169393647.1">
    <property type="nucleotide sequence ID" value="NZ_BAAAJH010000016.1"/>
</dbReference>
<keyword evidence="7" id="KW-0472">Membrane</keyword>
<dbReference type="CDD" id="cd02972">
    <property type="entry name" value="DsbA_family"/>
    <property type="match status" value="1"/>
</dbReference>
<dbReference type="InterPro" id="IPR036249">
    <property type="entry name" value="Thioredoxin-like_sf"/>
</dbReference>
<protein>
    <submittedName>
        <fullName evidence="9">DsbA family protein</fullName>
    </submittedName>
</protein>
<feature type="region of interest" description="Disordered" evidence="6">
    <location>
        <begin position="1"/>
        <end position="25"/>
    </location>
</feature>
<keyword evidence="3" id="KW-0560">Oxidoreductase</keyword>
<feature type="compositionally biased region" description="Low complexity" evidence="6">
    <location>
        <begin position="15"/>
        <end position="24"/>
    </location>
</feature>
<keyword evidence="2" id="KW-0732">Signal</keyword>